<name>A0ABS4VRI3_9PSEU</name>
<evidence type="ECO:0000259" key="3">
    <source>
        <dbReference type="SMART" id="SM00939"/>
    </source>
</evidence>
<dbReference type="Gene3D" id="3.40.50.1820">
    <property type="entry name" value="alpha/beta hydrolase"/>
    <property type="match status" value="1"/>
</dbReference>
<feature type="domain" description="Xaa-Pro dipeptidyl-peptidase C-terminal" evidence="3">
    <location>
        <begin position="290"/>
        <end position="548"/>
    </location>
</feature>
<dbReference type="InterPro" id="IPR005674">
    <property type="entry name" value="CocE/Ser_esterase"/>
</dbReference>
<accession>A0ABS4VRI3</accession>
<dbReference type="SUPFAM" id="SSF49785">
    <property type="entry name" value="Galactose-binding domain-like"/>
    <property type="match status" value="1"/>
</dbReference>
<protein>
    <submittedName>
        <fullName evidence="4">CocE/NonD family hydrolase</fullName>
    </submittedName>
</protein>
<dbReference type="Pfam" id="PF08530">
    <property type="entry name" value="PepX_C"/>
    <property type="match status" value="1"/>
</dbReference>
<comment type="caution">
    <text evidence="4">The sequence shown here is derived from an EMBL/GenBank/DDBJ whole genome shotgun (WGS) entry which is preliminary data.</text>
</comment>
<evidence type="ECO:0000256" key="1">
    <source>
        <dbReference type="ARBA" id="ARBA00022801"/>
    </source>
</evidence>
<evidence type="ECO:0000256" key="2">
    <source>
        <dbReference type="SAM" id="MobiDB-lite"/>
    </source>
</evidence>
<organism evidence="4 5">
    <name type="scientific">Pseudonocardia parietis</name>
    <dbReference type="NCBI Taxonomy" id="570936"/>
    <lineage>
        <taxon>Bacteria</taxon>
        <taxon>Bacillati</taxon>
        <taxon>Actinomycetota</taxon>
        <taxon>Actinomycetes</taxon>
        <taxon>Pseudonocardiales</taxon>
        <taxon>Pseudonocardiaceae</taxon>
        <taxon>Pseudonocardia</taxon>
    </lineage>
</organism>
<dbReference type="Proteomes" id="UP001519295">
    <property type="component" value="Unassembled WGS sequence"/>
</dbReference>
<dbReference type="RefSeq" id="WP_210026601.1">
    <property type="nucleotide sequence ID" value="NZ_JAGINU010000001.1"/>
</dbReference>
<proteinExistence type="predicted"/>
<dbReference type="Pfam" id="PF02129">
    <property type="entry name" value="Peptidase_S15"/>
    <property type="match status" value="1"/>
</dbReference>
<evidence type="ECO:0000313" key="4">
    <source>
        <dbReference type="EMBL" id="MBP2366532.1"/>
    </source>
</evidence>
<dbReference type="NCBIfam" id="TIGR00976">
    <property type="entry name" value="CocE_NonD"/>
    <property type="match status" value="1"/>
</dbReference>
<dbReference type="EMBL" id="JAGINU010000001">
    <property type="protein sequence ID" value="MBP2366532.1"/>
    <property type="molecule type" value="Genomic_DNA"/>
</dbReference>
<dbReference type="InterPro" id="IPR029058">
    <property type="entry name" value="AB_hydrolase_fold"/>
</dbReference>
<gene>
    <name evidence="4" type="ORF">JOF36_002228</name>
</gene>
<dbReference type="PANTHER" id="PTHR43056">
    <property type="entry name" value="PEPTIDASE S9 PROLYL OLIGOPEPTIDASE"/>
    <property type="match status" value="1"/>
</dbReference>
<dbReference type="InterPro" id="IPR013736">
    <property type="entry name" value="Xaa-Pro_dipept_C"/>
</dbReference>
<feature type="region of interest" description="Disordered" evidence="2">
    <location>
        <begin position="332"/>
        <end position="351"/>
    </location>
</feature>
<evidence type="ECO:0000313" key="5">
    <source>
        <dbReference type="Proteomes" id="UP001519295"/>
    </source>
</evidence>
<dbReference type="SMART" id="SM00939">
    <property type="entry name" value="PepX_C"/>
    <property type="match status" value="1"/>
</dbReference>
<keyword evidence="1 4" id="KW-0378">Hydrolase</keyword>
<dbReference type="GO" id="GO:0016787">
    <property type="term" value="F:hydrolase activity"/>
    <property type="evidence" value="ECO:0007669"/>
    <property type="project" value="UniProtKB-KW"/>
</dbReference>
<sequence>MRTIDPEDLPLPVKCEDTRIPLADGTTLATRIWRPESADAVPAVLEFIPYRLRDMTAVRDSMHHPYLAGHGIAGVRVDLRGSGDSDGVLADEYLAKELDDAEEVLAWLAEQPWCSGRTGMMGISWGGFNALQVAARRPESLGAIATVCSTDDRYSDDVHYMGGCLLGDNLSWASVMQSNNALPPDPDGVGDKWEDMWLQRLQGSGLWAEKWLRHQRRDDYWRHGSVCEDYDAIQIPVLAASGWADGYSNAVFRLLEHLDVPRRGLIGPWSHTYPHLGQPGPAIGFLQELVRWFGRWLADEENGVDEGCSLCTWMQDTVPPSTAYEDRPGRWVADPSWPSPHVTPEERPLLPGRIGEPGDTGPEVEQTVSSPLSVGQFGGKWCSYNAPPDLPYDQREEDGGSLVFETEQLRAPVEILGAPVLDLEVTADAPVAMVAARLSDVAPGGPATRVTYGLLNLTHRDSHAEPAPLEPGKRYRVRVELNGVAQYFPPGHRIRISLSTSYWPLAWPPPEPVQLAVTTGRSSLTLPVRDPEAPDAGAFEPAEGVTPLPVEQVRPGEQRWEVRRDLVDYVSELLVVKDLGRKRFPDGLEVDQRVEERYSARGDDHDSVRGEVESTVTFRRGDHETRSVTRTVQTSDAKNFYLHATVDGYRGETRIASVDRTTSLPRDLV</sequence>
<dbReference type="InterPro" id="IPR050585">
    <property type="entry name" value="Xaa-Pro_dipeptidyl-ppase/CocE"/>
</dbReference>
<dbReference type="InterPro" id="IPR008979">
    <property type="entry name" value="Galactose-bd-like_sf"/>
</dbReference>
<dbReference type="Gene3D" id="2.60.120.260">
    <property type="entry name" value="Galactose-binding domain-like"/>
    <property type="match status" value="1"/>
</dbReference>
<dbReference type="Gene3D" id="1.10.3020.10">
    <property type="entry name" value="alpha-amino acid ester hydrolase ( Helical cap domain)"/>
    <property type="match status" value="1"/>
</dbReference>
<reference evidence="4 5" key="1">
    <citation type="submission" date="2021-03" db="EMBL/GenBank/DDBJ databases">
        <title>Sequencing the genomes of 1000 actinobacteria strains.</title>
        <authorList>
            <person name="Klenk H.-P."/>
        </authorList>
    </citation>
    <scope>NUCLEOTIDE SEQUENCE [LARGE SCALE GENOMIC DNA]</scope>
    <source>
        <strain evidence="4 5">DSM 45256</strain>
    </source>
</reference>
<dbReference type="SUPFAM" id="SSF53474">
    <property type="entry name" value="alpha/beta-Hydrolases"/>
    <property type="match status" value="1"/>
</dbReference>
<dbReference type="InterPro" id="IPR000383">
    <property type="entry name" value="Xaa-Pro-like_dom"/>
</dbReference>
<dbReference type="PANTHER" id="PTHR43056:SF10">
    <property type="entry name" value="COCE_NOND FAMILY, PUTATIVE (AFU_ORTHOLOGUE AFUA_7G00600)-RELATED"/>
    <property type="match status" value="1"/>
</dbReference>
<keyword evidence="5" id="KW-1185">Reference proteome</keyword>